<accession>A0A285TSE7</accession>
<feature type="domain" description="ABC3 transporter permease C-terminal" evidence="7">
    <location>
        <begin position="740"/>
        <end position="852"/>
    </location>
</feature>
<evidence type="ECO:0000256" key="3">
    <source>
        <dbReference type="ARBA" id="ARBA00022692"/>
    </source>
</evidence>
<keyword evidence="2" id="KW-1003">Cell membrane</keyword>
<keyword evidence="5 6" id="KW-0472">Membrane</keyword>
<evidence type="ECO:0000259" key="7">
    <source>
        <dbReference type="Pfam" id="PF02687"/>
    </source>
</evidence>
<name>A0A285TSE7_9HYPH</name>
<evidence type="ECO:0000256" key="4">
    <source>
        <dbReference type="ARBA" id="ARBA00022989"/>
    </source>
</evidence>
<keyword evidence="4 6" id="KW-1133">Transmembrane helix</keyword>
<comment type="subcellular location">
    <subcellularLocation>
        <location evidence="1">Cell membrane</location>
        <topology evidence="1">Multi-pass membrane protein</topology>
    </subcellularLocation>
</comment>
<keyword evidence="3 6" id="KW-0812">Transmembrane</keyword>
<dbReference type="InterPro" id="IPR003838">
    <property type="entry name" value="ABC3_permease_C"/>
</dbReference>
<feature type="transmembrane region" description="Helical" evidence="6">
    <location>
        <begin position="418"/>
        <end position="438"/>
    </location>
</feature>
<keyword evidence="9" id="KW-1185">Reference proteome</keyword>
<feature type="transmembrane region" description="Helical" evidence="6">
    <location>
        <begin position="320"/>
        <end position="342"/>
    </location>
</feature>
<gene>
    <name evidence="8" type="ORF">SAMN05421512_11628</name>
</gene>
<feature type="transmembrane region" description="Helical" evidence="6">
    <location>
        <begin position="374"/>
        <end position="392"/>
    </location>
</feature>
<organism evidence="8 9">
    <name type="scientific">Stappia indica</name>
    <dbReference type="NCBI Taxonomy" id="538381"/>
    <lineage>
        <taxon>Bacteria</taxon>
        <taxon>Pseudomonadati</taxon>
        <taxon>Pseudomonadota</taxon>
        <taxon>Alphaproteobacteria</taxon>
        <taxon>Hyphomicrobiales</taxon>
        <taxon>Stappiaceae</taxon>
        <taxon>Stappia</taxon>
    </lineage>
</organism>
<feature type="transmembrane region" description="Helical" evidence="6">
    <location>
        <begin position="735"/>
        <end position="758"/>
    </location>
</feature>
<dbReference type="Proteomes" id="UP000219331">
    <property type="component" value="Unassembled WGS sequence"/>
</dbReference>
<dbReference type="InterPro" id="IPR038766">
    <property type="entry name" value="Membrane_comp_ABC_pdt"/>
</dbReference>
<dbReference type="RefSeq" id="WP_097176575.1">
    <property type="nucleotide sequence ID" value="NZ_OBML01000016.1"/>
</dbReference>
<feature type="domain" description="ABC3 transporter permease C-terminal" evidence="7">
    <location>
        <begin position="281"/>
        <end position="393"/>
    </location>
</feature>
<dbReference type="PANTHER" id="PTHR30287">
    <property type="entry name" value="MEMBRANE COMPONENT OF PREDICTED ABC SUPERFAMILY METABOLITE UPTAKE TRANSPORTER"/>
    <property type="match status" value="1"/>
</dbReference>
<evidence type="ECO:0000313" key="9">
    <source>
        <dbReference type="Proteomes" id="UP000219331"/>
    </source>
</evidence>
<evidence type="ECO:0000256" key="1">
    <source>
        <dbReference type="ARBA" id="ARBA00004651"/>
    </source>
</evidence>
<feature type="transmembrane region" description="Helical" evidence="6">
    <location>
        <begin position="824"/>
        <end position="849"/>
    </location>
</feature>
<feature type="transmembrane region" description="Helical" evidence="6">
    <location>
        <begin position="35"/>
        <end position="55"/>
    </location>
</feature>
<feature type="transmembrane region" description="Helical" evidence="6">
    <location>
        <begin position="444"/>
        <end position="468"/>
    </location>
</feature>
<feature type="transmembrane region" description="Helical" evidence="6">
    <location>
        <begin position="788"/>
        <end position="812"/>
    </location>
</feature>
<dbReference type="GO" id="GO:0005886">
    <property type="term" value="C:plasma membrane"/>
    <property type="evidence" value="ECO:0007669"/>
    <property type="project" value="UniProtKB-SubCell"/>
</dbReference>
<protein>
    <submittedName>
        <fullName evidence="8">Putative ABC transport system permease protein</fullName>
    </submittedName>
</protein>
<reference evidence="8 9" key="1">
    <citation type="submission" date="2017-08" db="EMBL/GenBank/DDBJ databases">
        <authorList>
            <person name="de Groot N.N."/>
        </authorList>
    </citation>
    <scope>NUCLEOTIDE SEQUENCE [LARGE SCALE GENOMIC DNA]</scope>
    <source>
        <strain evidence="8 9">USBA 352</strain>
    </source>
</reference>
<proteinExistence type="predicted"/>
<evidence type="ECO:0000313" key="8">
    <source>
        <dbReference type="EMBL" id="SOC26379.1"/>
    </source>
</evidence>
<evidence type="ECO:0000256" key="6">
    <source>
        <dbReference type="SAM" id="Phobius"/>
    </source>
</evidence>
<evidence type="ECO:0000256" key="2">
    <source>
        <dbReference type="ARBA" id="ARBA00022475"/>
    </source>
</evidence>
<sequence>MHGVLPAASQRRSRPPLGLAFRFALREMRGGLKGFYVFIACIALGVAAIAGVASVSRALVEGIAAEGTSILGGDMSVRLIHRTADEQELAWLDSLGDLSRIATLRAMARVPDSGEQTLVELKAVDNAYPLYGEMQLTGGEALDAALAQQDGLYGAVVEPELLVRLGLEKGDTLVLGRASLRIADTIAAEPDRLSDGINFGPRMIVSDAALEQTGLVQPGSLVRWLYRIRLPEGTSTAAIETLAEEANQRFPLAGWRVQSRANAAPGLQRNIDRLAQFLTLVGLTALVVGGVGVANAVRSYLDTKRPVIATFRCVGADGDFVFRVYLIQILCLAGLGIAAGLVIGAIIPFVAAGFITAVLPVKAIASIYPVELGLGVLYGGLTALAFALWPLGRAHDVPPSLLFRDDASATRTWPRKRYIVATAAAVLLLAGLAIVLAGDLRISLTYVGATAVVFVLLMLIARGIMAAARRMPHPRGAELRLALANIHRPGALTPSVVLSLGLGLSLLVALALIDGNLRRELGTTITQNAPSFFFLDVQQSEREAFDALLAREAPGGTIDGAPMLRGRIAAVNGVPSDQIVAPEGGGWVLRGDRGITYAAEKPANAELTQGSWWAPDHSGTPLVSFEADAGADLGLKIGDTITVNVLGRELTAEIANFRRVEWESLAINFVMVFSPNTFAGAPHTHLRTLAYPDGGNEARELALLKTLSQEFPTVTAVRVKDAIQQVNSLVEQLAVAIRAAASITLVASVLVLGGALAAGHRHRVYDAVILKTLGATRGRLIASFSMEYAILGLVTAAFAVIAGALAASFVLVEIMDANFTFLPVTAFGAALAALVLTVGFGLIGTWQVLGRKPAPVLRNL</sequence>
<dbReference type="STRING" id="538381.GCA_001696535_04090"/>
<feature type="transmembrane region" description="Helical" evidence="6">
    <location>
        <begin position="277"/>
        <end position="300"/>
    </location>
</feature>
<evidence type="ECO:0000256" key="5">
    <source>
        <dbReference type="ARBA" id="ARBA00023136"/>
    </source>
</evidence>
<dbReference type="Pfam" id="PF02687">
    <property type="entry name" value="FtsX"/>
    <property type="match status" value="2"/>
</dbReference>
<dbReference type="PANTHER" id="PTHR30287:SF1">
    <property type="entry name" value="INNER MEMBRANE PROTEIN"/>
    <property type="match status" value="1"/>
</dbReference>
<dbReference type="EMBL" id="OBML01000016">
    <property type="protein sequence ID" value="SOC26379.1"/>
    <property type="molecule type" value="Genomic_DNA"/>
</dbReference>
<feature type="transmembrane region" description="Helical" evidence="6">
    <location>
        <begin position="489"/>
        <end position="513"/>
    </location>
</feature>
<dbReference type="OrthoDB" id="9775544at2"/>
<dbReference type="AlphaFoldDB" id="A0A285TSE7"/>